<dbReference type="Proteomes" id="UP001260980">
    <property type="component" value="Unassembled WGS sequence"/>
</dbReference>
<dbReference type="InterPro" id="IPR006034">
    <property type="entry name" value="Asparaginase/glutaminase-like"/>
</dbReference>
<comment type="similarity">
    <text evidence="1">Belongs to the asparaginase 1 family.</text>
</comment>
<evidence type="ECO:0000256" key="1">
    <source>
        <dbReference type="ARBA" id="ARBA00010518"/>
    </source>
</evidence>
<name>A0ABU3RMN3_9BACL</name>
<feature type="chain" id="PRO_5045213662" evidence="4">
    <location>
        <begin position="38"/>
        <end position="852"/>
    </location>
</feature>
<feature type="domain" description="Fibronectin type-III" evidence="5">
    <location>
        <begin position="407"/>
        <end position="516"/>
    </location>
</feature>
<dbReference type="SMART" id="SM00870">
    <property type="entry name" value="Asparaginase"/>
    <property type="match status" value="1"/>
</dbReference>
<organism evidence="7 8">
    <name type="scientific">Paenibacillus violae</name>
    <dbReference type="NCBI Taxonomy" id="3077234"/>
    <lineage>
        <taxon>Bacteria</taxon>
        <taxon>Bacillati</taxon>
        <taxon>Bacillota</taxon>
        <taxon>Bacilli</taxon>
        <taxon>Bacillales</taxon>
        <taxon>Paenibacillaceae</taxon>
        <taxon>Paenibacillus</taxon>
    </lineage>
</organism>
<evidence type="ECO:0000259" key="6">
    <source>
        <dbReference type="PROSITE" id="PS51272"/>
    </source>
</evidence>
<dbReference type="PANTHER" id="PTHR11707:SF28">
    <property type="entry name" value="60 KDA LYSOPHOSPHOLIPASE"/>
    <property type="match status" value="1"/>
</dbReference>
<comment type="caution">
    <text evidence="7">The sequence shown here is derived from an EMBL/GenBank/DDBJ whole genome shotgun (WGS) entry which is preliminary data.</text>
</comment>
<dbReference type="PROSITE" id="PS51732">
    <property type="entry name" value="ASN_GLN_ASE_3"/>
    <property type="match status" value="1"/>
</dbReference>
<dbReference type="InterPro" id="IPR027473">
    <property type="entry name" value="L-asparaginase_C"/>
</dbReference>
<dbReference type="Pfam" id="PF17763">
    <property type="entry name" value="Asparaginase_C"/>
    <property type="match status" value="1"/>
</dbReference>
<dbReference type="InterPro" id="IPR003961">
    <property type="entry name" value="FN3_dom"/>
</dbReference>
<dbReference type="Gene3D" id="2.60.40.10">
    <property type="entry name" value="Immunoglobulins"/>
    <property type="match status" value="1"/>
</dbReference>
<evidence type="ECO:0000256" key="4">
    <source>
        <dbReference type="SAM" id="SignalP"/>
    </source>
</evidence>
<accession>A0ABU3RMN3</accession>
<dbReference type="InterPro" id="IPR037152">
    <property type="entry name" value="L-asparaginase_N_sf"/>
</dbReference>
<dbReference type="SUPFAM" id="SSF53774">
    <property type="entry name" value="Glutaminase/Asparaginase"/>
    <property type="match status" value="1"/>
</dbReference>
<dbReference type="RefSeq" id="WP_315955456.1">
    <property type="nucleotide sequence ID" value="NZ_JAWCUD010000014.1"/>
</dbReference>
<sequence>MNDMYHPNLKRSLIPLYFLSLVLLLAVLFIHPSNAGAAEPSGTAFPIPPLSDNRDPQLPNVVVIATGGTLAGKARDATSFQTYQAGTYLMSDLVNQLPNKNKIANVNTYQFGNKGSGSYSMGDLYDLSLVVDQALEVYDGVVVTTGTDTMEEIAYFLDLTVRSEKPVVVTGAMRPWDVIGTDGPANLYNAIKLAGSGKTKSFGTVVMLNDIIQAARDVTKTNAQRMDTFETPILGALGYIDETNIRIYRTTAKRFKAGRADWATPFDLKKITKDKLPAVEIVYGYQDSSAGAIKGFVAEGAKGIVTAGTGAGGISSKMSTARSNAIKQGVIFVTTTRTGSGTMYPSGGNGIIAGDSLNPQHARIMLLLSMAFSNDFNTIKNWFGTVGTQAIQLKTQAPDIEAPVWPQGSALQVTNIGQNSLTLTWPEASDDIGVKQYRIYETGSGTVVGNVYASVTNGVYASVTNSVYSSVTGSVYYSFNLSTLTAGTTYTFSVTAVDAAGNESIGLSKTIQTNSPRSSSDSTGSSNSGSGSPVVPAKLDVTVPAGGTRSVSWKDAIWITIPEGATSQELHLTAESLQNVDGLVSDSHKLLSSVFEILKNFTQNFGKPVSISFLFDPAKLGQDQQPSVFYYDETKKTWIEIGGTVMDNKITVEVNHFTKFAVFAVDKPKSPGSVEISFSDIAGHWAELDIKQAVTQKIISGYADGTFKPDNSVTRAEFTVMLMNALKVDKKGNALMFADQQQIPAWAETAVTQAVDLGIIHGYEDQTFRPDGLISRAEMAAMISAALGTTPATQAATSFADDEEIPAWAKGHVESTRALGIIDGRSGNNFEPADTATRAEAVKVLMKMMQRK</sequence>
<feature type="compositionally biased region" description="Low complexity" evidence="3">
    <location>
        <begin position="515"/>
        <end position="532"/>
    </location>
</feature>
<dbReference type="SUPFAM" id="SSF49265">
    <property type="entry name" value="Fibronectin type III"/>
    <property type="match status" value="1"/>
</dbReference>
<feature type="domain" description="SLH" evidence="6">
    <location>
        <begin position="737"/>
        <end position="797"/>
    </location>
</feature>
<dbReference type="InterPro" id="IPR036152">
    <property type="entry name" value="Asp/glu_Ase-like_sf"/>
</dbReference>
<dbReference type="PROSITE" id="PS51272">
    <property type="entry name" value="SLH"/>
    <property type="match status" value="3"/>
</dbReference>
<dbReference type="Pfam" id="PF00041">
    <property type="entry name" value="fn3"/>
    <property type="match status" value="1"/>
</dbReference>
<keyword evidence="2 7" id="KW-0378">Hydrolase</keyword>
<evidence type="ECO:0000313" key="8">
    <source>
        <dbReference type="Proteomes" id="UP001260980"/>
    </source>
</evidence>
<keyword evidence="4" id="KW-0732">Signal</keyword>
<dbReference type="PIRSF" id="PIRSF500176">
    <property type="entry name" value="L_ASNase"/>
    <property type="match status" value="1"/>
</dbReference>
<dbReference type="CDD" id="cd08964">
    <property type="entry name" value="L-asparaginase_II"/>
    <property type="match status" value="1"/>
</dbReference>
<dbReference type="Gene3D" id="3.40.50.1170">
    <property type="entry name" value="L-asparaginase, N-terminal domain"/>
    <property type="match status" value="1"/>
</dbReference>
<feature type="domain" description="SLH" evidence="6">
    <location>
        <begin position="799"/>
        <end position="852"/>
    </location>
</feature>
<dbReference type="PROSITE" id="PS50853">
    <property type="entry name" value="FN3"/>
    <property type="match status" value="1"/>
</dbReference>
<gene>
    <name evidence="7" type="ORF">RQP52_31210</name>
</gene>
<dbReference type="InterPro" id="IPR027474">
    <property type="entry name" value="L-asparaginase_N"/>
</dbReference>
<dbReference type="EC" id="3.5.1.1" evidence="7"/>
<evidence type="ECO:0000256" key="3">
    <source>
        <dbReference type="SAM" id="MobiDB-lite"/>
    </source>
</evidence>
<dbReference type="SFLD" id="SFLDS00057">
    <property type="entry name" value="Glutaminase/Asparaginase"/>
    <property type="match status" value="1"/>
</dbReference>
<protein>
    <submittedName>
        <fullName evidence="7">Asparaginase domain-containing protein</fullName>
        <ecNumber evidence="7">3.5.1.1</ecNumber>
    </submittedName>
</protein>
<dbReference type="Pfam" id="PF00710">
    <property type="entry name" value="Asparaginase"/>
    <property type="match status" value="1"/>
</dbReference>
<dbReference type="GO" id="GO:0004067">
    <property type="term" value="F:asparaginase activity"/>
    <property type="evidence" value="ECO:0007669"/>
    <property type="project" value="UniProtKB-EC"/>
</dbReference>
<dbReference type="CDD" id="cd00063">
    <property type="entry name" value="FN3"/>
    <property type="match status" value="1"/>
</dbReference>
<dbReference type="Gene3D" id="2.60.220.30">
    <property type="match status" value="1"/>
</dbReference>
<feature type="signal peptide" evidence="4">
    <location>
        <begin position="1"/>
        <end position="37"/>
    </location>
</feature>
<feature type="region of interest" description="Disordered" evidence="3">
    <location>
        <begin position="508"/>
        <end position="537"/>
    </location>
</feature>
<dbReference type="PIRSF" id="PIRSF001220">
    <property type="entry name" value="L-ASNase_gatD"/>
    <property type="match status" value="1"/>
</dbReference>
<dbReference type="InterPro" id="IPR036116">
    <property type="entry name" value="FN3_sf"/>
</dbReference>
<dbReference type="PRINTS" id="PR00139">
    <property type="entry name" value="ASNGLNASE"/>
</dbReference>
<evidence type="ECO:0000259" key="5">
    <source>
        <dbReference type="PROSITE" id="PS50853"/>
    </source>
</evidence>
<dbReference type="PANTHER" id="PTHR11707">
    <property type="entry name" value="L-ASPARAGINASE"/>
    <property type="match status" value="1"/>
</dbReference>
<dbReference type="InterPro" id="IPR004550">
    <property type="entry name" value="AsnASE_II"/>
</dbReference>
<dbReference type="Pfam" id="PF00395">
    <property type="entry name" value="SLH"/>
    <property type="match status" value="3"/>
</dbReference>
<dbReference type="InterPro" id="IPR013783">
    <property type="entry name" value="Ig-like_fold"/>
</dbReference>
<reference evidence="7 8" key="1">
    <citation type="submission" date="2023-10" db="EMBL/GenBank/DDBJ databases">
        <title>Paenibacillus strain PFR10 Genome sequencing and assembly.</title>
        <authorList>
            <person name="Kim I."/>
        </authorList>
    </citation>
    <scope>NUCLEOTIDE SEQUENCE [LARGE SCALE GENOMIC DNA]</scope>
    <source>
        <strain evidence="7 8">PFR10</strain>
    </source>
</reference>
<dbReference type="Gene3D" id="3.40.50.40">
    <property type="match status" value="1"/>
</dbReference>
<dbReference type="InterPro" id="IPR040919">
    <property type="entry name" value="Asparaginase_C"/>
</dbReference>
<dbReference type="SMART" id="SM00060">
    <property type="entry name" value="FN3"/>
    <property type="match status" value="1"/>
</dbReference>
<evidence type="ECO:0000313" key="7">
    <source>
        <dbReference type="EMBL" id="MDU0205555.1"/>
    </source>
</evidence>
<feature type="domain" description="SLH" evidence="6">
    <location>
        <begin position="673"/>
        <end position="736"/>
    </location>
</feature>
<dbReference type="InterPro" id="IPR001119">
    <property type="entry name" value="SLH_dom"/>
</dbReference>
<proteinExistence type="inferred from homology"/>
<evidence type="ECO:0000256" key="2">
    <source>
        <dbReference type="ARBA" id="ARBA00022801"/>
    </source>
</evidence>
<keyword evidence="8" id="KW-1185">Reference proteome</keyword>
<dbReference type="EMBL" id="JAWCUD010000014">
    <property type="protein sequence ID" value="MDU0205555.1"/>
    <property type="molecule type" value="Genomic_DNA"/>
</dbReference>